<name>A0A6I6SQL5_9GAMM</name>
<organism evidence="1 2">
    <name type="scientific">Billgrantia tianxiuensis</name>
    <dbReference type="NCBI Taxonomy" id="2497861"/>
    <lineage>
        <taxon>Bacteria</taxon>
        <taxon>Pseudomonadati</taxon>
        <taxon>Pseudomonadota</taxon>
        <taxon>Gammaproteobacteria</taxon>
        <taxon>Oceanospirillales</taxon>
        <taxon>Halomonadaceae</taxon>
        <taxon>Billgrantia</taxon>
    </lineage>
</organism>
<dbReference type="OrthoDB" id="6121157at2"/>
<dbReference type="RefSeq" id="WP_159553611.1">
    <property type="nucleotide sequence ID" value="NZ_CP035042.1"/>
</dbReference>
<dbReference type="KEGG" id="htx:EKK97_16805"/>
<proteinExistence type="predicted"/>
<dbReference type="InterPro" id="IPR019600">
    <property type="entry name" value="Hemin_uptake_protein_HemP"/>
</dbReference>
<sequence>MTRAQAATPQERPGKPGIVESSALLGEQGQLIIEHRGKRYQLRETRNGKLILTS</sequence>
<keyword evidence="2" id="KW-1185">Reference proteome</keyword>
<protein>
    <submittedName>
        <fullName evidence="1">Hemin uptake protein HemP</fullName>
    </submittedName>
</protein>
<dbReference type="EMBL" id="CP035042">
    <property type="protein sequence ID" value="QHC50906.1"/>
    <property type="molecule type" value="Genomic_DNA"/>
</dbReference>
<dbReference type="AlphaFoldDB" id="A0A6I6SQL5"/>
<accession>A0A6I6SQL5</accession>
<gene>
    <name evidence="1" type="primary">hemP</name>
    <name evidence="1" type="ORF">EKK97_16805</name>
</gene>
<reference evidence="1 2" key="1">
    <citation type="submission" date="2019-01" db="EMBL/GenBank/DDBJ databases">
        <title>Complete genome of a denitifying bacterium Halomons sp. BC-M4-5.</title>
        <authorList>
            <person name="Wang L."/>
            <person name="Shao Z."/>
        </authorList>
    </citation>
    <scope>NUCLEOTIDE SEQUENCE [LARGE SCALE GENOMIC DNA]</scope>
    <source>
        <strain evidence="1 2">BC-M4-5</strain>
    </source>
</reference>
<dbReference type="Pfam" id="PF10636">
    <property type="entry name" value="hemP"/>
    <property type="match status" value="1"/>
</dbReference>
<dbReference type="Gene3D" id="2.10.70.10">
    <property type="entry name" value="Complement Module, domain 1"/>
    <property type="match status" value="1"/>
</dbReference>
<dbReference type="Proteomes" id="UP000464013">
    <property type="component" value="Chromosome"/>
</dbReference>
<evidence type="ECO:0000313" key="1">
    <source>
        <dbReference type="EMBL" id="QHC50906.1"/>
    </source>
</evidence>
<evidence type="ECO:0000313" key="2">
    <source>
        <dbReference type="Proteomes" id="UP000464013"/>
    </source>
</evidence>